<reference evidence="1" key="1">
    <citation type="submission" date="2013-04" db="EMBL/GenBank/DDBJ databases">
        <title>The genome sequencing project of 58 acetic acid bacteria.</title>
        <authorList>
            <person name="Okamoto-Kainuma A."/>
            <person name="Ishikawa M."/>
            <person name="Umino S."/>
            <person name="Koizumi Y."/>
            <person name="Shiwa Y."/>
            <person name="Yoshikawa H."/>
            <person name="Matsutani M."/>
            <person name="Matsushita K."/>
        </authorList>
    </citation>
    <scope>NUCLEOTIDE SEQUENCE</scope>
    <source>
        <strain evidence="1">DSM 14337</strain>
    </source>
</reference>
<proteinExistence type="predicted"/>
<comment type="caution">
    <text evidence="1">The sequence shown here is derived from an EMBL/GenBank/DDBJ whole genome shotgun (WGS) entry which is preliminary data.</text>
</comment>
<dbReference type="Proteomes" id="UP001065047">
    <property type="component" value="Unassembled WGS sequence"/>
</dbReference>
<accession>A0ABQ0PPK4</accession>
<gene>
    <name evidence="1" type="ORF">AA14337_0845</name>
</gene>
<organism evidence="1 2">
    <name type="scientific">Acetobacter malorum DSM 14337</name>
    <dbReference type="NCBI Taxonomy" id="1307910"/>
    <lineage>
        <taxon>Bacteria</taxon>
        <taxon>Pseudomonadati</taxon>
        <taxon>Pseudomonadota</taxon>
        <taxon>Alphaproteobacteria</taxon>
        <taxon>Acetobacterales</taxon>
        <taxon>Acetobacteraceae</taxon>
        <taxon>Acetobacter</taxon>
    </lineage>
</organism>
<keyword evidence="2" id="KW-1185">Reference proteome</keyword>
<name>A0ABQ0PPK4_9PROT</name>
<evidence type="ECO:0000313" key="2">
    <source>
        <dbReference type="Proteomes" id="UP001065047"/>
    </source>
</evidence>
<sequence>MMPKEKAAKGVAPKMVKSWSMEAFQPLTHAGQHKSEQRIAHRVP</sequence>
<dbReference type="EMBL" id="BAPF01000008">
    <property type="protein sequence ID" value="GBQ77511.1"/>
    <property type="molecule type" value="Genomic_DNA"/>
</dbReference>
<protein>
    <submittedName>
        <fullName evidence="1">Uncharacterized protein</fullName>
    </submittedName>
</protein>
<evidence type="ECO:0000313" key="1">
    <source>
        <dbReference type="EMBL" id="GBQ77511.1"/>
    </source>
</evidence>